<organism evidence="2">
    <name type="scientific">Anoplophora glabripennis</name>
    <name type="common">Asian longhorn beetle</name>
    <name type="synonym">Anoplophora nobilis</name>
    <dbReference type="NCBI Taxonomy" id="217634"/>
    <lineage>
        <taxon>Eukaryota</taxon>
        <taxon>Metazoa</taxon>
        <taxon>Ecdysozoa</taxon>
        <taxon>Arthropoda</taxon>
        <taxon>Hexapoda</taxon>
        <taxon>Insecta</taxon>
        <taxon>Pterygota</taxon>
        <taxon>Neoptera</taxon>
        <taxon>Endopterygota</taxon>
        <taxon>Coleoptera</taxon>
        <taxon>Polyphaga</taxon>
        <taxon>Cucujiformia</taxon>
        <taxon>Chrysomeloidea</taxon>
        <taxon>Cerambycidae</taxon>
        <taxon>Lamiinae</taxon>
        <taxon>Lamiini</taxon>
        <taxon>Anoplophora</taxon>
    </lineage>
</organism>
<proteinExistence type="predicted"/>
<evidence type="ECO:0000313" key="2">
    <source>
        <dbReference type="EMBL" id="JAB63501.1"/>
    </source>
</evidence>
<dbReference type="EMBL" id="GALX01004965">
    <property type="protein sequence ID" value="JAB63501.1"/>
    <property type="molecule type" value="Transcribed_RNA"/>
</dbReference>
<dbReference type="InterPro" id="IPR037059">
    <property type="entry name" value="RHD_DNA_bind_dom_sf"/>
</dbReference>
<reference evidence="2" key="1">
    <citation type="submission" date="2013-07" db="EMBL/GenBank/DDBJ databases">
        <title>Midgut Transcriptome Profiling of Anoplphora glabripennis, a Lignocellulose Degrading, Wood-Boring Cerambycid.</title>
        <authorList>
            <person name="Scully E.D."/>
            <person name="Hoover K."/>
            <person name="Carlson J.E."/>
            <person name="Tien M."/>
            <person name="Geib S.M."/>
        </authorList>
    </citation>
    <scope>NUCLEOTIDE SEQUENCE</scope>
</reference>
<dbReference type="SUPFAM" id="SSF81296">
    <property type="entry name" value="E set domains"/>
    <property type="match status" value="1"/>
</dbReference>
<dbReference type="InterPro" id="IPR014756">
    <property type="entry name" value="Ig_E-set"/>
</dbReference>
<sequence>MTFQIKGLAEAESKSINLNIVCLRFDAFVKRNDILFPICAPIYSSGINNLKSALTGELRIVRLDHCTSPAKGNKEIFILVERVTKKNIKVRFFEQDEKGDEIWSEYGKFNDMDVHHQYAIVFK</sequence>
<dbReference type="PANTHER" id="PTHR24169:SF28">
    <property type="entry name" value="NUCLEAR FACTOR NF-KAPPA-B P110 SUBUNIT"/>
    <property type="match status" value="1"/>
</dbReference>
<feature type="domain" description="Rel homology dimerisation" evidence="1">
    <location>
        <begin position="59"/>
        <end position="123"/>
    </location>
</feature>
<dbReference type="GO" id="GO:0000978">
    <property type="term" value="F:RNA polymerase II cis-regulatory region sequence-specific DNA binding"/>
    <property type="evidence" value="ECO:0007669"/>
    <property type="project" value="TreeGrafter"/>
</dbReference>
<dbReference type="Gene3D" id="2.60.40.10">
    <property type="entry name" value="Immunoglobulins"/>
    <property type="match status" value="1"/>
</dbReference>
<evidence type="ECO:0000259" key="1">
    <source>
        <dbReference type="Pfam" id="PF16179"/>
    </source>
</evidence>
<protein>
    <submittedName>
        <fullName evidence="2">Nuclear factor NF-kappa-B subunit</fullName>
    </submittedName>
</protein>
<dbReference type="SUPFAM" id="SSF49417">
    <property type="entry name" value="p53-like transcription factors"/>
    <property type="match status" value="1"/>
</dbReference>
<name>V5I8B7_ANOGL</name>
<accession>V5I8B7</accession>
<gene>
    <name evidence="2" type="primary">NFKB1</name>
</gene>
<dbReference type="PRINTS" id="PR00057">
    <property type="entry name" value="NFKBTNSCPFCT"/>
</dbReference>
<dbReference type="PANTHER" id="PTHR24169">
    <property type="entry name" value="NUCLEAR FACTOR NF-KAPPA-B PROTEIN"/>
    <property type="match status" value="1"/>
</dbReference>
<dbReference type="Pfam" id="PF16179">
    <property type="entry name" value="RHD_dimer"/>
    <property type="match status" value="1"/>
</dbReference>
<dbReference type="Gene3D" id="2.60.40.340">
    <property type="entry name" value="Rel homology domain (RHD), DNA-binding domain"/>
    <property type="match status" value="1"/>
</dbReference>
<dbReference type="InterPro" id="IPR032397">
    <property type="entry name" value="RHD_dimer"/>
</dbReference>
<dbReference type="InterPro" id="IPR013783">
    <property type="entry name" value="Ig-like_fold"/>
</dbReference>
<dbReference type="InterPro" id="IPR000451">
    <property type="entry name" value="NFkB/Dor"/>
</dbReference>
<dbReference type="AlphaFoldDB" id="V5I8B7"/>
<dbReference type="InterPro" id="IPR008967">
    <property type="entry name" value="p53-like_TF_DNA-bd_sf"/>
</dbReference>
<dbReference type="GO" id="GO:0000981">
    <property type="term" value="F:DNA-binding transcription factor activity, RNA polymerase II-specific"/>
    <property type="evidence" value="ECO:0007669"/>
    <property type="project" value="TreeGrafter"/>
</dbReference>
<dbReference type="GO" id="GO:0005737">
    <property type="term" value="C:cytoplasm"/>
    <property type="evidence" value="ECO:0007669"/>
    <property type="project" value="InterPro"/>
</dbReference>